<evidence type="ECO:0000259" key="3">
    <source>
        <dbReference type="Pfam" id="PF15295"/>
    </source>
</evidence>
<gene>
    <name evidence="4" type="ORF">AVEN_163474_1</name>
</gene>
<dbReference type="InterPro" id="IPR039303">
    <property type="entry name" value="CCDC50"/>
</dbReference>
<feature type="region of interest" description="Disordered" evidence="2">
    <location>
        <begin position="135"/>
        <end position="172"/>
    </location>
</feature>
<dbReference type="Proteomes" id="UP000499080">
    <property type="component" value="Unassembled WGS sequence"/>
</dbReference>
<protein>
    <recommendedName>
        <fullName evidence="3">Coiled-coil domain-containing protein</fullName>
    </recommendedName>
</protein>
<dbReference type="PANTHER" id="PTHR22115">
    <property type="entry name" value="C3ORF6 PROTEIN-RELATED"/>
    <property type="match status" value="1"/>
</dbReference>
<evidence type="ECO:0000313" key="5">
    <source>
        <dbReference type="Proteomes" id="UP000499080"/>
    </source>
</evidence>
<accession>A0A4Y2SNH9</accession>
<proteinExistence type="predicted"/>
<organism evidence="4 5">
    <name type="scientific">Araneus ventricosus</name>
    <name type="common">Orbweaver spider</name>
    <name type="synonym">Epeira ventricosa</name>
    <dbReference type="NCBI Taxonomy" id="182803"/>
    <lineage>
        <taxon>Eukaryota</taxon>
        <taxon>Metazoa</taxon>
        <taxon>Ecdysozoa</taxon>
        <taxon>Arthropoda</taxon>
        <taxon>Chelicerata</taxon>
        <taxon>Arachnida</taxon>
        <taxon>Araneae</taxon>
        <taxon>Araneomorphae</taxon>
        <taxon>Entelegynae</taxon>
        <taxon>Araneoidea</taxon>
        <taxon>Araneidae</taxon>
        <taxon>Araneus</taxon>
    </lineage>
</organism>
<feature type="region of interest" description="Disordered" evidence="2">
    <location>
        <begin position="1"/>
        <end position="30"/>
    </location>
</feature>
<evidence type="ECO:0000313" key="4">
    <source>
        <dbReference type="EMBL" id="GBN88635.1"/>
    </source>
</evidence>
<dbReference type="EMBL" id="BGPR01022383">
    <property type="protein sequence ID" value="GBN88635.1"/>
    <property type="molecule type" value="Genomic_DNA"/>
</dbReference>
<feature type="compositionally biased region" description="Polar residues" evidence="2">
    <location>
        <begin position="12"/>
        <end position="29"/>
    </location>
</feature>
<evidence type="ECO:0000256" key="2">
    <source>
        <dbReference type="SAM" id="MobiDB-lite"/>
    </source>
</evidence>
<evidence type="ECO:0000256" key="1">
    <source>
        <dbReference type="ARBA" id="ARBA00023054"/>
    </source>
</evidence>
<keyword evidence="5" id="KW-1185">Reference proteome</keyword>
<feature type="compositionally biased region" description="Basic and acidic residues" evidence="2">
    <location>
        <begin position="135"/>
        <end position="152"/>
    </location>
</feature>
<dbReference type="InterPro" id="IPR029311">
    <property type="entry name" value="CCDC50_N"/>
</dbReference>
<feature type="domain" description="Coiled-coil" evidence="3">
    <location>
        <begin position="45"/>
        <end position="140"/>
    </location>
</feature>
<dbReference type="PANTHER" id="PTHR22115:SF4">
    <property type="entry name" value="COILED-COIL DOMAIN-CONTAINING PROTEIN"/>
    <property type="match status" value="1"/>
</dbReference>
<comment type="caution">
    <text evidence="4">The sequence shown here is derived from an EMBL/GenBank/DDBJ whole genome shotgun (WGS) entry which is preliminary data.</text>
</comment>
<name>A0A4Y2SNH9_ARAVE</name>
<dbReference type="AlphaFoldDB" id="A0A4Y2SNH9"/>
<reference evidence="4 5" key="1">
    <citation type="journal article" date="2019" name="Sci. Rep.">
        <title>Orb-weaving spider Araneus ventricosus genome elucidates the spidroin gene catalogue.</title>
        <authorList>
            <person name="Kono N."/>
            <person name="Nakamura H."/>
            <person name="Ohtoshi R."/>
            <person name="Moran D.A.P."/>
            <person name="Shinohara A."/>
            <person name="Yoshida Y."/>
            <person name="Fujiwara M."/>
            <person name="Mori M."/>
            <person name="Tomita M."/>
            <person name="Arakawa K."/>
        </authorList>
    </citation>
    <scope>NUCLEOTIDE SEQUENCE [LARGE SCALE GENOMIC DNA]</scope>
</reference>
<keyword evidence="1" id="KW-0175">Coiled coil</keyword>
<dbReference type="Pfam" id="PF15295">
    <property type="entry name" value="CCDC50_N"/>
    <property type="match status" value="1"/>
</dbReference>
<dbReference type="OrthoDB" id="9994767at2759"/>
<sequence>MDFSAHRPNVKITPSNGHLTRSNGHLTHSNGRRVGSPIPFNKHIVQHHYGHNKERNQLVRSDFLEARTAQKSEVEEAEAMQRAYEKMLKEQEDQDAFLAQQLQEKILQEELERQKKIEEEDQRIALELQRKEKLRLQRKREEREMRQTEKARAGLSGASNSSSVKSMEDGCA</sequence>